<name>A0A1Y2L288_9PROT</name>
<keyword evidence="1" id="KW-0812">Transmembrane</keyword>
<evidence type="ECO:0008006" key="4">
    <source>
        <dbReference type="Google" id="ProtNLM"/>
    </source>
</evidence>
<feature type="transmembrane region" description="Helical" evidence="1">
    <location>
        <begin position="78"/>
        <end position="97"/>
    </location>
</feature>
<comment type="caution">
    <text evidence="2">The sequence shown here is derived from an EMBL/GenBank/DDBJ whole genome shotgun (WGS) entry which is preliminary data.</text>
</comment>
<dbReference type="Proteomes" id="UP000193391">
    <property type="component" value="Unassembled WGS sequence"/>
</dbReference>
<keyword evidence="1" id="KW-0472">Membrane</keyword>
<evidence type="ECO:0000313" key="2">
    <source>
        <dbReference type="EMBL" id="OSQ39600.1"/>
    </source>
</evidence>
<protein>
    <recommendedName>
        <fullName evidence="4">Transmembrane protein</fullName>
    </recommendedName>
</protein>
<sequence length="137" mass="15488">MTIACCGDCFTDVKRHLCLAWSVVFVDRLLNFGIFLFCLPTWPHFIFVKCGHFFGVARPYRAQSTPKPAQMRASRARLDALFGHSVGFGACFFSRFWAMAIKFSVFNKLRMLSFGIGFFLSFCASSVVIEKQFIGGI</sequence>
<evidence type="ECO:0000313" key="3">
    <source>
        <dbReference type="Proteomes" id="UP000193391"/>
    </source>
</evidence>
<accession>A0A1Y2L288</accession>
<organism evidence="2 3">
    <name type="scientific">Thalassospira mesophila</name>
    <dbReference type="NCBI Taxonomy" id="1293891"/>
    <lineage>
        <taxon>Bacteria</taxon>
        <taxon>Pseudomonadati</taxon>
        <taxon>Pseudomonadota</taxon>
        <taxon>Alphaproteobacteria</taxon>
        <taxon>Rhodospirillales</taxon>
        <taxon>Thalassospiraceae</taxon>
        <taxon>Thalassospira</taxon>
    </lineage>
</organism>
<keyword evidence="3" id="KW-1185">Reference proteome</keyword>
<dbReference type="AlphaFoldDB" id="A0A1Y2L288"/>
<feature type="transmembrane region" description="Helical" evidence="1">
    <location>
        <begin position="32"/>
        <end position="57"/>
    </location>
</feature>
<evidence type="ECO:0000256" key="1">
    <source>
        <dbReference type="SAM" id="Phobius"/>
    </source>
</evidence>
<reference evidence="2 3" key="1">
    <citation type="submission" date="2014-03" db="EMBL/GenBank/DDBJ databases">
        <title>The draft genome sequence of Thalassospira mesophila JCM 18969.</title>
        <authorList>
            <person name="Lai Q."/>
            <person name="Shao Z."/>
        </authorList>
    </citation>
    <scope>NUCLEOTIDE SEQUENCE [LARGE SCALE GENOMIC DNA]</scope>
    <source>
        <strain evidence="2 3">JCM 18969</strain>
    </source>
</reference>
<keyword evidence="1" id="KW-1133">Transmembrane helix</keyword>
<feature type="transmembrane region" description="Helical" evidence="1">
    <location>
        <begin position="109"/>
        <end position="129"/>
    </location>
</feature>
<proteinExistence type="predicted"/>
<dbReference type="EMBL" id="JFKA01000002">
    <property type="protein sequence ID" value="OSQ39600.1"/>
    <property type="molecule type" value="Genomic_DNA"/>
</dbReference>
<gene>
    <name evidence="2" type="ORF">TMES_06245</name>
</gene>